<reference evidence="8 9" key="1">
    <citation type="submission" date="2018-06" db="EMBL/GenBank/DDBJ databases">
        <authorList>
            <consortium name="Pathogen Informatics"/>
            <person name="Doyle S."/>
        </authorList>
    </citation>
    <scope>NUCLEOTIDE SEQUENCE [LARGE SCALE GENOMIC DNA]</scope>
    <source>
        <strain evidence="8 9">NCTC13315</strain>
    </source>
</reference>
<dbReference type="Gene3D" id="1.20.1250.20">
    <property type="entry name" value="MFS general substrate transporter like domains"/>
    <property type="match status" value="1"/>
</dbReference>
<evidence type="ECO:0000256" key="2">
    <source>
        <dbReference type="ARBA" id="ARBA00022448"/>
    </source>
</evidence>
<feature type="transmembrane region" description="Helical" evidence="7">
    <location>
        <begin position="249"/>
        <end position="270"/>
    </location>
</feature>
<keyword evidence="4 7" id="KW-0812">Transmembrane</keyword>
<feature type="transmembrane region" description="Helical" evidence="7">
    <location>
        <begin position="210"/>
        <end position="229"/>
    </location>
</feature>
<dbReference type="SUPFAM" id="SSF103473">
    <property type="entry name" value="MFS general substrate transporter"/>
    <property type="match status" value="1"/>
</dbReference>
<feature type="transmembrane region" description="Helical" evidence="7">
    <location>
        <begin position="144"/>
        <end position="165"/>
    </location>
</feature>
<evidence type="ECO:0000313" key="9">
    <source>
        <dbReference type="Proteomes" id="UP000254968"/>
    </source>
</evidence>
<feature type="transmembrane region" description="Helical" evidence="7">
    <location>
        <begin position="23"/>
        <end position="46"/>
    </location>
</feature>
<organism evidence="8 9">
    <name type="scientific">Legionella beliardensis</name>
    <dbReference type="NCBI Taxonomy" id="91822"/>
    <lineage>
        <taxon>Bacteria</taxon>
        <taxon>Pseudomonadati</taxon>
        <taxon>Pseudomonadota</taxon>
        <taxon>Gammaproteobacteria</taxon>
        <taxon>Legionellales</taxon>
        <taxon>Legionellaceae</taxon>
        <taxon>Legionella</taxon>
    </lineage>
</organism>
<comment type="subcellular location">
    <subcellularLocation>
        <location evidence="1">Cell membrane</location>
        <topology evidence="1">Multi-pass membrane protein</topology>
    </subcellularLocation>
</comment>
<evidence type="ECO:0000256" key="7">
    <source>
        <dbReference type="SAM" id="Phobius"/>
    </source>
</evidence>
<keyword evidence="3" id="KW-1003">Cell membrane</keyword>
<dbReference type="PANTHER" id="PTHR23517:SF2">
    <property type="entry name" value="MULTIDRUG RESISTANCE PROTEIN MDTH"/>
    <property type="match status" value="1"/>
</dbReference>
<keyword evidence="6 7" id="KW-0472">Membrane</keyword>
<evidence type="ECO:0000256" key="6">
    <source>
        <dbReference type="ARBA" id="ARBA00023136"/>
    </source>
</evidence>
<proteinExistence type="predicted"/>
<dbReference type="GO" id="GO:0022857">
    <property type="term" value="F:transmembrane transporter activity"/>
    <property type="evidence" value="ECO:0007669"/>
    <property type="project" value="InterPro"/>
</dbReference>
<evidence type="ECO:0000313" key="8">
    <source>
        <dbReference type="EMBL" id="STX27937.1"/>
    </source>
</evidence>
<dbReference type="Pfam" id="PF07690">
    <property type="entry name" value="MFS_1"/>
    <property type="match status" value="1"/>
</dbReference>
<dbReference type="InterPro" id="IPR036259">
    <property type="entry name" value="MFS_trans_sf"/>
</dbReference>
<dbReference type="InterPro" id="IPR011701">
    <property type="entry name" value="MFS"/>
</dbReference>
<dbReference type="AlphaFoldDB" id="A0A378HYG7"/>
<dbReference type="GO" id="GO:0005886">
    <property type="term" value="C:plasma membrane"/>
    <property type="evidence" value="ECO:0007669"/>
    <property type="project" value="UniProtKB-SubCell"/>
</dbReference>
<dbReference type="EMBL" id="UGNV01000001">
    <property type="protein sequence ID" value="STX27937.1"/>
    <property type="molecule type" value="Genomic_DNA"/>
</dbReference>
<sequence length="402" mass="44698">MLKTSFKKFYSIYFNAPKGTGKLVPLIVIESAAICITYFISVYLMKSLGFDSFQVGKLISALSVGTCIGSLFSGYLTIKINPTKVAALGFLIYSIGFALLSMIVSYYHLLFTLFLCGFGGVFIAVANLTALIKLAEDDIMKNKILVIQSVVFNFSLSIFSFLLCYLKTEQIRALFLICALFLACTSAFVFRIKEINSINKKVLKVERDKINIPLVVLIISVVFLYGVIYSLVKVYFPFEVNVRFSNNPWILWLILSANPICVVLLQPVLINKLKYKTNTFLLLAGGTLVGFGYLFFGLTTYFIPSLLFICFATLGELIFSPISKKIAATSMGEGKEGLGFAAWKMTYYISGILGATLVGYLGVNYKNINIWIACAPLSLTIILCIVGFEFFKKTNINMVLRN</sequence>
<dbReference type="OrthoDB" id="5633805at2"/>
<evidence type="ECO:0000256" key="5">
    <source>
        <dbReference type="ARBA" id="ARBA00022989"/>
    </source>
</evidence>
<keyword evidence="5 7" id="KW-1133">Transmembrane helix</keyword>
<feature type="transmembrane region" description="Helical" evidence="7">
    <location>
        <begin position="340"/>
        <end position="362"/>
    </location>
</feature>
<evidence type="ECO:0000256" key="1">
    <source>
        <dbReference type="ARBA" id="ARBA00004651"/>
    </source>
</evidence>
<feature type="transmembrane region" description="Helical" evidence="7">
    <location>
        <begin position="58"/>
        <end position="78"/>
    </location>
</feature>
<dbReference type="Proteomes" id="UP000254968">
    <property type="component" value="Unassembled WGS sequence"/>
</dbReference>
<dbReference type="InterPro" id="IPR050171">
    <property type="entry name" value="MFS_Transporters"/>
</dbReference>
<feature type="transmembrane region" description="Helical" evidence="7">
    <location>
        <begin position="110"/>
        <end position="132"/>
    </location>
</feature>
<gene>
    <name evidence="8" type="ORF">NCTC13315_00459</name>
</gene>
<dbReference type="PANTHER" id="PTHR23517">
    <property type="entry name" value="RESISTANCE PROTEIN MDTM, PUTATIVE-RELATED-RELATED"/>
    <property type="match status" value="1"/>
</dbReference>
<protein>
    <submittedName>
        <fullName evidence="8">Multidrug resistance protein, MFS family</fullName>
    </submittedName>
</protein>
<feature type="transmembrane region" description="Helical" evidence="7">
    <location>
        <begin position="368"/>
        <end position="391"/>
    </location>
</feature>
<evidence type="ECO:0000256" key="3">
    <source>
        <dbReference type="ARBA" id="ARBA00022475"/>
    </source>
</evidence>
<feature type="transmembrane region" description="Helical" evidence="7">
    <location>
        <begin position="277"/>
        <end position="295"/>
    </location>
</feature>
<dbReference type="RefSeq" id="WP_115301725.1">
    <property type="nucleotide sequence ID" value="NZ_CAAAHO010000006.1"/>
</dbReference>
<evidence type="ECO:0000256" key="4">
    <source>
        <dbReference type="ARBA" id="ARBA00022692"/>
    </source>
</evidence>
<feature type="transmembrane region" description="Helical" evidence="7">
    <location>
        <begin position="85"/>
        <end position="104"/>
    </location>
</feature>
<accession>A0A378HYG7</accession>
<keyword evidence="2" id="KW-0813">Transport</keyword>
<keyword evidence="9" id="KW-1185">Reference proteome</keyword>
<feature type="transmembrane region" description="Helical" evidence="7">
    <location>
        <begin position="171"/>
        <end position="190"/>
    </location>
</feature>
<name>A0A378HYG7_9GAMM</name>